<gene>
    <name evidence="1" type="ORF">G2W53_004449</name>
</gene>
<accession>A0A834XDE8</accession>
<evidence type="ECO:0000313" key="1">
    <source>
        <dbReference type="EMBL" id="KAF7842151.1"/>
    </source>
</evidence>
<evidence type="ECO:0000313" key="2">
    <source>
        <dbReference type="Proteomes" id="UP000634136"/>
    </source>
</evidence>
<keyword evidence="2" id="KW-1185">Reference proteome</keyword>
<reference evidence="1" key="1">
    <citation type="submission" date="2020-09" db="EMBL/GenBank/DDBJ databases">
        <title>Genome-Enabled Discovery of Anthraquinone Biosynthesis in Senna tora.</title>
        <authorList>
            <person name="Kang S.-H."/>
            <person name="Pandey R.P."/>
            <person name="Lee C.-M."/>
            <person name="Sim J.-S."/>
            <person name="Jeong J.-T."/>
            <person name="Choi B.-S."/>
            <person name="Jung M."/>
            <person name="Ginzburg D."/>
            <person name="Zhao K."/>
            <person name="Won S.Y."/>
            <person name="Oh T.-J."/>
            <person name="Yu Y."/>
            <person name="Kim N.-H."/>
            <person name="Lee O.R."/>
            <person name="Lee T.-H."/>
            <person name="Bashyal P."/>
            <person name="Kim T.-S."/>
            <person name="Lee W.-H."/>
            <person name="Kawkins C."/>
            <person name="Kim C.-K."/>
            <person name="Kim J.S."/>
            <person name="Ahn B.O."/>
            <person name="Rhee S.Y."/>
            <person name="Sohng J.K."/>
        </authorList>
    </citation>
    <scope>NUCLEOTIDE SEQUENCE</scope>
    <source>
        <tissue evidence="1">Leaf</tissue>
    </source>
</reference>
<proteinExistence type="predicted"/>
<organism evidence="1 2">
    <name type="scientific">Senna tora</name>
    <dbReference type="NCBI Taxonomy" id="362788"/>
    <lineage>
        <taxon>Eukaryota</taxon>
        <taxon>Viridiplantae</taxon>
        <taxon>Streptophyta</taxon>
        <taxon>Embryophyta</taxon>
        <taxon>Tracheophyta</taxon>
        <taxon>Spermatophyta</taxon>
        <taxon>Magnoliopsida</taxon>
        <taxon>eudicotyledons</taxon>
        <taxon>Gunneridae</taxon>
        <taxon>Pentapetalae</taxon>
        <taxon>rosids</taxon>
        <taxon>fabids</taxon>
        <taxon>Fabales</taxon>
        <taxon>Fabaceae</taxon>
        <taxon>Caesalpinioideae</taxon>
        <taxon>Cassia clade</taxon>
        <taxon>Senna</taxon>
    </lineage>
</organism>
<name>A0A834XDE8_9FABA</name>
<dbReference type="EMBL" id="JAAIUW010000002">
    <property type="protein sequence ID" value="KAF7842151.1"/>
    <property type="molecule type" value="Genomic_DNA"/>
</dbReference>
<dbReference type="AlphaFoldDB" id="A0A834XDE8"/>
<protein>
    <submittedName>
        <fullName evidence="1">Uncharacterized protein</fullName>
    </submittedName>
</protein>
<sequence>MALHIKASSWCNDFLASFERQCCRFNGQIAQVKRVTSGSMQKRSMHLNRIGLWLGSSVGLSSPVPKTMQKSYVK</sequence>
<dbReference type="Proteomes" id="UP000634136">
    <property type="component" value="Unassembled WGS sequence"/>
</dbReference>
<comment type="caution">
    <text evidence="1">The sequence shown here is derived from an EMBL/GenBank/DDBJ whole genome shotgun (WGS) entry which is preliminary data.</text>
</comment>